<name>A0AAQ3QR35_9LILI</name>
<evidence type="ECO:0000256" key="4">
    <source>
        <dbReference type="ARBA" id="ARBA00022695"/>
    </source>
</evidence>
<evidence type="ECO:0000256" key="8">
    <source>
        <dbReference type="ARBA" id="ARBA00049244"/>
    </source>
</evidence>
<dbReference type="SUPFAM" id="SSF53098">
    <property type="entry name" value="Ribonuclease H-like"/>
    <property type="match status" value="1"/>
</dbReference>
<keyword evidence="6" id="KW-0239">DNA-directed DNA polymerase</keyword>
<gene>
    <name evidence="10" type="ORF">Cni_G26207</name>
</gene>
<evidence type="ECO:0000313" key="10">
    <source>
        <dbReference type="EMBL" id="WOL17415.1"/>
    </source>
</evidence>
<dbReference type="SUPFAM" id="SSF56672">
    <property type="entry name" value="DNA/RNA polymerases"/>
    <property type="match status" value="1"/>
</dbReference>
<keyword evidence="7" id="KW-0238">DNA-binding</keyword>
<dbReference type="GO" id="GO:0003887">
    <property type="term" value="F:DNA-directed DNA polymerase activity"/>
    <property type="evidence" value="ECO:0007669"/>
    <property type="project" value="UniProtKB-KW"/>
</dbReference>
<keyword evidence="11" id="KW-1185">Reference proteome</keyword>
<dbReference type="EMBL" id="CP136897">
    <property type="protein sequence ID" value="WOL17415.1"/>
    <property type="molecule type" value="Genomic_DNA"/>
</dbReference>
<dbReference type="EC" id="2.7.7.7" evidence="2"/>
<dbReference type="Gene3D" id="3.30.420.10">
    <property type="entry name" value="Ribonuclease H-like superfamily/Ribonuclease H"/>
    <property type="match status" value="1"/>
</dbReference>
<evidence type="ECO:0000256" key="6">
    <source>
        <dbReference type="ARBA" id="ARBA00022932"/>
    </source>
</evidence>
<evidence type="ECO:0000259" key="9">
    <source>
        <dbReference type="Pfam" id="PF03175"/>
    </source>
</evidence>
<comment type="similarity">
    <text evidence="1">Belongs to the DNA polymerase type-B family.</text>
</comment>
<sequence>MDLLIQFAYPVISGYAKFTICLTMKIAYGADISFTLGFAIPLTYGDNNDLIPGGVVYSHIFTQIKRYMEKYNGSSIIRVAIKVYMSENKMMGKAVPSKDEIYISLSAIINIGLSDTDPGKAKQIKNSKRNYSNHITAYSPSRTEMKPFIVADTQTIYHNNIHKPYAIGLLLVRPGSILDNETHIMIETYFSEDDSIIMDSFEERSAKVLYDLVTRINTLVKQEQTPLTIYFHNFSRFDGILLLKHLILHHKNYTQTNDEEQSSLRGCSIFWYEDFIPLQRLIESTSSLCPELGTKGSIPYDEITLENLPEMKTRLIDYMKQDILLLGGIMKNAQENYWMQFQIDIESKITISSLSLNIFRMKFYDDQNWPIHIPNKNEDSFIRRAYYEFPMPGGVPKWESDLEGQDLENLFGFIEAYVICPKTINKRFLPYRDNKTNTLIFPTSEFIGVYYSEELKYARRLGYTVIPISGYLFEKKESPFKDFVLTLYNNRLLAKKTGNESLSFIYKILMNTLYGRFGINPKSTKTIICDNKKYIDLLMNTDFIYADEICENQFIVAYHTNTESGGDQWDPPKNAAIQLAAAITANARIYMYPFISREDCYYTDTDSVILGKPLPNDMISTNTLGMFKLEDQIVKGYF</sequence>
<dbReference type="PANTHER" id="PTHR33568:SF3">
    <property type="entry name" value="DNA-DIRECTED DNA POLYMERASE"/>
    <property type="match status" value="1"/>
</dbReference>
<dbReference type="Gene3D" id="1.10.287.690">
    <property type="entry name" value="Helix hairpin bin"/>
    <property type="match status" value="1"/>
</dbReference>
<dbReference type="PANTHER" id="PTHR33568">
    <property type="entry name" value="DNA POLYMERASE"/>
    <property type="match status" value="1"/>
</dbReference>
<evidence type="ECO:0000256" key="3">
    <source>
        <dbReference type="ARBA" id="ARBA00022679"/>
    </source>
</evidence>
<proteinExistence type="inferred from homology"/>
<dbReference type="Pfam" id="PF03175">
    <property type="entry name" value="DNA_pol_B_2"/>
    <property type="match status" value="2"/>
</dbReference>
<dbReference type="Proteomes" id="UP001327560">
    <property type="component" value="Chromosome 8"/>
</dbReference>
<keyword evidence="4" id="KW-0548">Nucleotidyltransferase</keyword>
<dbReference type="InterPro" id="IPR036397">
    <property type="entry name" value="RNaseH_sf"/>
</dbReference>
<evidence type="ECO:0000256" key="2">
    <source>
        <dbReference type="ARBA" id="ARBA00012417"/>
    </source>
</evidence>
<protein>
    <recommendedName>
        <fullName evidence="2">DNA-directed DNA polymerase</fullName>
        <ecNumber evidence="2">2.7.7.7</ecNumber>
    </recommendedName>
</protein>
<dbReference type="InterPro" id="IPR043502">
    <property type="entry name" value="DNA/RNA_pol_sf"/>
</dbReference>
<feature type="domain" description="DNA-directed DNA polymerase family B mitochondria/virus" evidence="9">
    <location>
        <begin position="309"/>
        <end position="387"/>
    </location>
</feature>
<evidence type="ECO:0000256" key="1">
    <source>
        <dbReference type="ARBA" id="ARBA00005755"/>
    </source>
</evidence>
<dbReference type="InterPro" id="IPR004868">
    <property type="entry name" value="DNA-dir_DNA_pol_B_mt/vir"/>
</dbReference>
<dbReference type="Gene3D" id="3.90.1600.10">
    <property type="entry name" value="Palm domain of DNA polymerase"/>
    <property type="match status" value="1"/>
</dbReference>
<dbReference type="GO" id="GO:0006260">
    <property type="term" value="P:DNA replication"/>
    <property type="evidence" value="ECO:0007669"/>
    <property type="project" value="UniProtKB-KW"/>
</dbReference>
<keyword evidence="5" id="KW-0235">DNA replication</keyword>
<evidence type="ECO:0000313" key="11">
    <source>
        <dbReference type="Proteomes" id="UP001327560"/>
    </source>
</evidence>
<evidence type="ECO:0000256" key="5">
    <source>
        <dbReference type="ARBA" id="ARBA00022705"/>
    </source>
</evidence>
<dbReference type="SMART" id="SM00486">
    <property type="entry name" value="POLBc"/>
    <property type="match status" value="1"/>
</dbReference>
<comment type="catalytic activity">
    <reaction evidence="8">
        <text>DNA(n) + a 2'-deoxyribonucleoside 5'-triphosphate = DNA(n+1) + diphosphate</text>
        <dbReference type="Rhea" id="RHEA:22508"/>
        <dbReference type="Rhea" id="RHEA-COMP:17339"/>
        <dbReference type="Rhea" id="RHEA-COMP:17340"/>
        <dbReference type="ChEBI" id="CHEBI:33019"/>
        <dbReference type="ChEBI" id="CHEBI:61560"/>
        <dbReference type="ChEBI" id="CHEBI:173112"/>
        <dbReference type="EC" id="2.7.7.7"/>
    </reaction>
</comment>
<dbReference type="InterPro" id="IPR023211">
    <property type="entry name" value="DNA_pol_palm_dom_sf"/>
</dbReference>
<dbReference type="GO" id="GO:0000166">
    <property type="term" value="F:nucleotide binding"/>
    <property type="evidence" value="ECO:0007669"/>
    <property type="project" value="InterPro"/>
</dbReference>
<evidence type="ECO:0000256" key="7">
    <source>
        <dbReference type="ARBA" id="ARBA00023125"/>
    </source>
</evidence>
<accession>A0AAQ3QR35</accession>
<dbReference type="InterPro" id="IPR006172">
    <property type="entry name" value="DNA-dir_DNA_pol_B"/>
</dbReference>
<dbReference type="InterPro" id="IPR012337">
    <property type="entry name" value="RNaseH-like_sf"/>
</dbReference>
<feature type="domain" description="DNA-directed DNA polymerase family B mitochondria/virus" evidence="9">
    <location>
        <begin position="388"/>
        <end position="598"/>
    </location>
</feature>
<organism evidence="10 11">
    <name type="scientific">Canna indica</name>
    <name type="common">Indian-shot</name>
    <dbReference type="NCBI Taxonomy" id="4628"/>
    <lineage>
        <taxon>Eukaryota</taxon>
        <taxon>Viridiplantae</taxon>
        <taxon>Streptophyta</taxon>
        <taxon>Embryophyta</taxon>
        <taxon>Tracheophyta</taxon>
        <taxon>Spermatophyta</taxon>
        <taxon>Magnoliopsida</taxon>
        <taxon>Liliopsida</taxon>
        <taxon>Zingiberales</taxon>
        <taxon>Cannaceae</taxon>
        <taxon>Canna</taxon>
    </lineage>
</organism>
<keyword evidence="3" id="KW-0808">Transferase</keyword>
<dbReference type="AlphaFoldDB" id="A0AAQ3QR35"/>
<reference evidence="10 11" key="1">
    <citation type="submission" date="2023-10" db="EMBL/GenBank/DDBJ databases">
        <title>Chromosome-scale genome assembly provides insights into flower coloration mechanisms of Canna indica.</title>
        <authorList>
            <person name="Li C."/>
        </authorList>
    </citation>
    <scope>NUCLEOTIDE SEQUENCE [LARGE SCALE GENOMIC DNA]</scope>
    <source>
        <tissue evidence="10">Flower</tissue>
    </source>
</reference>
<dbReference type="GO" id="GO:0003677">
    <property type="term" value="F:DNA binding"/>
    <property type="evidence" value="ECO:0007669"/>
    <property type="project" value="UniProtKB-KW"/>
</dbReference>